<accession>A0AB34JL29</accession>
<protein>
    <submittedName>
        <fullName evidence="1">Uncharacterized protein</fullName>
    </submittedName>
</protein>
<dbReference type="EMBL" id="JBGBPQ010000006">
    <property type="protein sequence ID" value="KAL1522765.1"/>
    <property type="molecule type" value="Genomic_DNA"/>
</dbReference>
<dbReference type="Proteomes" id="UP001515480">
    <property type="component" value="Unassembled WGS sequence"/>
</dbReference>
<proteinExistence type="predicted"/>
<evidence type="ECO:0000313" key="2">
    <source>
        <dbReference type="Proteomes" id="UP001515480"/>
    </source>
</evidence>
<comment type="caution">
    <text evidence="1">The sequence shown here is derived from an EMBL/GenBank/DDBJ whole genome shotgun (WGS) entry which is preliminary data.</text>
</comment>
<reference evidence="1 2" key="1">
    <citation type="journal article" date="2024" name="Science">
        <title>Giant polyketide synthase enzymes in the biosynthesis of giant marine polyether toxins.</title>
        <authorList>
            <person name="Fallon T.R."/>
            <person name="Shende V.V."/>
            <person name="Wierzbicki I.H."/>
            <person name="Pendleton A.L."/>
            <person name="Watervoot N.F."/>
            <person name="Auber R.P."/>
            <person name="Gonzalez D.J."/>
            <person name="Wisecaver J.H."/>
            <person name="Moore B.S."/>
        </authorList>
    </citation>
    <scope>NUCLEOTIDE SEQUENCE [LARGE SCALE GENOMIC DNA]</scope>
    <source>
        <strain evidence="1 2">12B1</strain>
    </source>
</reference>
<organism evidence="1 2">
    <name type="scientific">Prymnesium parvum</name>
    <name type="common">Toxic golden alga</name>
    <dbReference type="NCBI Taxonomy" id="97485"/>
    <lineage>
        <taxon>Eukaryota</taxon>
        <taxon>Haptista</taxon>
        <taxon>Haptophyta</taxon>
        <taxon>Prymnesiophyceae</taxon>
        <taxon>Prymnesiales</taxon>
        <taxon>Prymnesiaceae</taxon>
        <taxon>Prymnesium</taxon>
    </lineage>
</organism>
<dbReference type="AlphaFoldDB" id="A0AB34JL29"/>
<sequence>MAALRGHMQAFLSGSVAALAFGYYRVHQDIWRAADEVDSRIQALGQEAVASQAALQARVSALEDELKVASAAPKASN</sequence>
<keyword evidence="2" id="KW-1185">Reference proteome</keyword>
<evidence type="ECO:0000313" key="1">
    <source>
        <dbReference type="EMBL" id="KAL1522765.1"/>
    </source>
</evidence>
<name>A0AB34JL29_PRYPA</name>
<gene>
    <name evidence="1" type="ORF">AB1Y20_017737</name>
</gene>